<dbReference type="PANTHER" id="PTHR43357">
    <property type="entry name" value="INNER MEMBRANE ABC TRANSPORTER PERMEASE PROTEIN YDCV"/>
    <property type="match status" value="1"/>
</dbReference>
<dbReference type="Pfam" id="PF00528">
    <property type="entry name" value="BPD_transp_1"/>
    <property type="match status" value="1"/>
</dbReference>
<evidence type="ECO:0000313" key="10">
    <source>
        <dbReference type="EMBL" id="MBK5926685.1"/>
    </source>
</evidence>
<evidence type="ECO:0000256" key="7">
    <source>
        <dbReference type="ARBA" id="ARBA00023136"/>
    </source>
</evidence>
<dbReference type="Proteomes" id="UP000706333">
    <property type="component" value="Unassembled WGS sequence"/>
</dbReference>
<reference evidence="10" key="2">
    <citation type="journal article" date="2020" name="Microorganisms">
        <title>Osmotic Adaptation and Compatible Solute Biosynthesis of Phototrophic Bacteria as Revealed from Genome Analyses.</title>
        <authorList>
            <person name="Imhoff J.F."/>
            <person name="Rahn T."/>
            <person name="Kunzel S."/>
            <person name="Keller A."/>
            <person name="Neulinger S.C."/>
        </authorList>
    </citation>
    <scope>NUCLEOTIDE SEQUENCE</scope>
    <source>
        <strain evidence="10">LMG 28126</strain>
    </source>
</reference>
<organism evidence="10 11">
    <name type="scientific">Rhodobaculum claviforme</name>
    <dbReference type="NCBI Taxonomy" id="1549854"/>
    <lineage>
        <taxon>Bacteria</taxon>
        <taxon>Pseudomonadati</taxon>
        <taxon>Pseudomonadota</taxon>
        <taxon>Alphaproteobacteria</taxon>
        <taxon>Rhodobacterales</taxon>
        <taxon>Paracoccaceae</taxon>
        <taxon>Rhodobaculum</taxon>
    </lineage>
</organism>
<dbReference type="Gene3D" id="1.10.3720.10">
    <property type="entry name" value="MetI-like"/>
    <property type="match status" value="1"/>
</dbReference>
<protein>
    <submittedName>
        <fullName evidence="10">Polyamine ABC transporter permease</fullName>
    </submittedName>
</protein>
<keyword evidence="5 8" id="KW-0812">Transmembrane</keyword>
<dbReference type="InterPro" id="IPR035906">
    <property type="entry name" value="MetI-like_sf"/>
</dbReference>
<keyword evidence="3" id="KW-1003">Cell membrane</keyword>
<comment type="caution">
    <text evidence="10">The sequence shown here is derived from an EMBL/GenBank/DDBJ whole genome shotgun (WGS) entry which is preliminary data.</text>
</comment>
<evidence type="ECO:0000259" key="9">
    <source>
        <dbReference type="PROSITE" id="PS50928"/>
    </source>
</evidence>
<dbReference type="PROSITE" id="PS50928">
    <property type="entry name" value="ABC_TM1"/>
    <property type="match status" value="1"/>
</dbReference>
<evidence type="ECO:0000256" key="3">
    <source>
        <dbReference type="ARBA" id="ARBA00022475"/>
    </source>
</evidence>
<feature type="transmembrane region" description="Helical" evidence="8">
    <location>
        <begin position="107"/>
        <end position="131"/>
    </location>
</feature>
<dbReference type="AlphaFoldDB" id="A0A934WFF6"/>
<proteinExistence type="inferred from homology"/>
<keyword evidence="7 8" id="KW-0472">Membrane</keyword>
<evidence type="ECO:0000256" key="8">
    <source>
        <dbReference type="RuleBase" id="RU363032"/>
    </source>
</evidence>
<evidence type="ECO:0000313" key="11">
    <source>
        <dbReference type="Proteomes" id="UP000706333"/>
    </source>
</evidence>
<keyword evidence="2 8" id="KW-0813">Transport</keyword>
<dbReference type="GO" id="GO:0005886">
    <property type="term" value="C:plasma membrane"/>
    <property type="evidence" value="ECO:0007669"/>
    <property type="project" value="UniProtKB-SubCell"/>
</dbReference>
<feature type="domain" description="ABC transmembrane type-1" evidence="9">
    <location>
        <begin position="72"/>
        <end position="261"/>
    </location>
</feature>
<reference evidence="10" key="1">
    <citation type="submission" date="2017-05" db="EMBL/GenBank/DDBJ databases">
        <authorList>
            <person name="Imhoff J.F."/>
            <person name="Rahn T."/>
            <person name="Kuenzel S."/>
            <person name="Neulinger S.C."/>
        </authorList>
    </citation>
    <scope>NUCLEOTIDE SEQUENCE</scope>
    <source>
        <strain evidence="10">LMG 28126</strain>
    </source>
</reference>
<dbReference type="GO" id="GO:0055085">
    <property type="term" value="P:transmembrane transport"/>
    <property type="evidence" value="ECO:0007669"/>
    <property type="project" value="InterPro"/>
</dbReference>
<dbReference type="RefSeq" id="WP_201156458.1">
    <property type="nucleotide sequence ID" value="NZ_NHSD01000153.1"/>
</dbReference>
<evidence type="ECO:0000256" key="6">
    <source>
        <dbReference type="ARBA" id="ARBA00022989"/>
    </source>
</evidence>
<accession>A0A934WFF6</accession>
<feature type="transmembrane region" description="Helical" evidence="8">
    <location>
        <begin position="15"/>
        <end position="41"/>
    </location>
</feature>
<feature type="transmembrane region" description="Helical" evidence="8">
    <location>
        <begin position="192"/>
        <end position="222"/>
    </location>
</feature>
<dbReference type="CDD" id="cd06261">
    <property type="entry name" value="TM_PBP2"/>
    <property type="match status" value="1"/>
</dbReference>
<name>A0A934WFF6_9RHOB</name>
<feature type="transmembrane region" description="Helical" evidence="8">
    <location>
        <begin position="242"/>
        <end position="263"/>
    </location>
</feature>
<comment type="similarity">
    <text evidence="8">Belongs to the binding-protein-dependent transport system permease family.</text>
</comment>
<feature type="transmembrane region" description="Helical" evidence="8">
    <location>
        <begin position="143"/>
        <end position="163"/>
    </location>
</feature>
<dbReference type="InterPro" id="IPR000515">
    <property type="entry name" value="MetI-like"/>
</dbReference>
<dbReference type="EMBL" id="NHSD01000153">
    <property type="protein sequence ID" value="MBK5926685.1"/>
    <property type="molecule type" value="Genomic_DNA"/>
</dbReference>
<evidence type="ECO:0000256" key="4">
    <source>
        <dbReference type="ARBA" id="ARBA00022519"/>
    </source>
</evidence>
<gene>
    <name evidence="10" type="ORF">CCR87_04875</name>
</gene>
<evidence type="ECO:0000256" key="2">
    <source>
        <dbReference type="ARBA" id="ARBA00022448"/>
    </source>
</evidence>
<comment type="subcellular location">
    <subcellularLocation>
        <location evidence="1">Cell inner membrane</location>
        <topology evidence="1">Multi-pass membrane protein</topology>
    </subcellularLocation>
    <subcellularLocation>
        <location evidence="8">Cell membrane</location>
        <topology evidence="8">Multi-pass membrane protein</topology>
    </subcellularLocation>
</comment>
<evidence type="ECO:0000256" key="1">
    <source>
        <dbReference type="ARBA" id="ARBA00004429"/>
    </source>
</evidence>
<dbReference type="SUPFAM" id="SSF161098">
    <property type="entry name" value="MetI-like"/>
    <property type="match status" value="1"/>
</dbReference>
<keyword evidence="11" id="KW-1185">Reference proteome</keyword>
<keyword evidence="4" id="KW-0997">Cell inner membrane</keyword>
<keyword evidence="6 8" id="KW-1133">Transmembrane helix</keyword>
<feature type="transmembrane region" description="Helical" evidence="8">
    <location>
        <begin position="76"/>
        <end position="95"/>
    </location>
</feature>
<sequence length="274" mass="29102">MRLPPHASRAQRVGYALYLLFCGLVLLFLVAPLIAIVPLAFNEGSFLTYPLSGVSTRWFEAFFASATWQLSIRNTFVVGVCAAALATVLGTMAALGLARAPFPGSRLLMALILSPMVVPLVITALGMFFLFSRLGLTNSLLGLILAHTALGVPFVVITVSATLQGFDTNLPRAAASLGAGPILAFRRVTLPVIAPGVTVGALFAFATSFDEVVVAIFLVGPAQRTLPRQMFSGIRENLDPTIAAAASFMMLISVLLLLAVELLRRRSARMRGLG</sequence>
<dbReference type="PANTHER" id="PTHR43357:SF4">
    <property type="entry name" value="INNER MEMBRANE ABC TRANSPORTER PERMEASE PROTEIN YDCV"/>
    <property type="match status" value="1"/>
</dbReference>
<evidence type="ECO:0000256" key="5">
    <source>
        <dbReference type="ARBA" id="ARBA00022692"/>
    </source>
</evidence>